<keyword evidence="4" id="KW-1185">Reference proteome</keyword>
<reference evidence="3 4" key="1">
    <citation type="submission" date="2019-12" db="EMBL/GenBank/DDBJ databases">
        <authorList>
            <person name="Xu J."/>
        </authorList>
    </citation>
    <scope>NUCLEOTIDE SEQUENCE [LARGE SCALE GENOMIC DNA]</scope>
    <source>
        <strain evidence="3 4">HX-5-24</strain>
    </source>
</reference>
<keyword evidence="1" id="KW-0472">Membrane</keyword>
<organism evidence="3 4">
    <name type="scientific">Noviluteimonas gilva</name>
    <dbReference type="NCBI Taxonomy" id="2682097"/>
    <lineage>
        <taxon>Bacteria</taxon>
        <taxon>Pseudomonadati</taxon>
        <taxon>Pseudomonadota</taxon>
        <taxon>Gammaproteobacteria</taxon>
        <taxon>Lysobacterales</taxon>
        <taxon>Lysobacteraceae</taxon>
        <taxon>Noviluteimonas</taxon>
    </lineage>
</organism>
<dbReference type="InterPro" id="IPR014529">
    <property type="entry name" value="UCP026631"/>
</dbReference>
<evidence type="ECO:0000313" key="3">
    <source>
        <dbReference type="EMBL" id="MUV13332.1"/>
    </source>
</evidence>
<feature type="transmembrane region" description="Helical" evidence="1">
    <location>
        <begin position="18"/>
        <end position="40"/>
    </location>
</feature>
<dbReference type="PIRSF" id="PIRSF026631">
    <property type="entry name" value="UCP026631"/>
    <property type="match status" value="1"/>
</dbReference>
<dbReference type="PANTHER" id="PTHR34473">
    <property type="entry name" value="UPF0699 TRANSMEMBRANE PROTEIN YDBS"/>
    <property type="match status" value="1"/>
</dbReference>
<feature type="transmembrane region" description="Helical" evidence="1">
    <location>
        <begin position="182"/>
        <end position="200"/>
    </location>
</feature>
<protein>
    <submittedName>
        <fullName evidence="3">PH domain-containing protein</fullName>
    </submittedName>
</protein>
<feature type="transmembrane region" description="Helical" evidence="1">
    <location>
        <begin position="46"/>
        <end position="66"/>
    </location>
</feature>
<proteinExistence type="predicted"/>
<feature type="domain" description="YdbS-like PH" evidence="2">
    <location>
        <begin position="63"/>
        <end position="142"/>
    </location>
</feature>
<dbReference type="Proteomes" id="UP000479692">
    <property type="component" value="Unassembled WGS sequence"/>
</dbReference>
<keyword evidence="1" id="KW-1133">Transmembrane helix</keyword>
<comment type="caution">
    <text evidence="3">The sequence shown here is derived from an EMBL/GenBank/DDBJ whole genome shotgun (WGS) entry which is preliminary data.</text>
</comment>
<gene>
    <name evidence="3" type="ORF">GN331_03830</name>
</gene>
<sequence length="494" mass="55544">MTPADAAPSERRLHPWSWLFVLLQQLRQFIIPIVAAFFFGGDRNELWPLIGVGVLTLTSVLQYLTYRYTVGRDGLSIRSGWLHRQRREIPYARIHNVSVNQTVLHRMFGVAELRLDSAGGEKPEATMRVLRMDDALALERLIRHRGATVEATADGEAPAANVLLAMSPGEVMRLGFISNRGLLVLLGGYAASVQFAPRLAENLFESWAKSMFGWAESHHFGVQEYAIAGATLVLALLAFMRLLSLVLALLQYYGFVLSEDGPRLTVERGLLARSRNSASKRRLQAWTLQEGVLHRLFKRRSLQVDTAGGQTREGQTPRALRELAPIATPAQCDALIEHLLPEAGWPSLEWQRLHPKSAIRIFLANAWFPTLVVIALCWRFGWIGLIALAWPAWTWFVARHHAQRAGYAVNAEIVAVRTGWWSRQWRFAEIDKLQALRIATGPLDRRWGMATLWLDTAGAGAMTGPLRIAHLPEAEARALCDRLARMVAARKLRW</sequence>
<accession>A0A7C9HL09</accession>
<evidence type="ECO:0000313" key="4">
    <source>
        <dbReference type="Proteomes" id="UP000479692"/>
    </source>
</evidence>
<feature type="transmembrane region" description="Helical" evidence="1">
    <location>
        <begin position="358"/>
        <end position="376"/>
    </location>
</feature>
<feature type="domain" description="YdbS-like PH" evidence="2">
    <location>
        <begin position="403"/>
        <end position="481"/>
    </location>
</feature>
<name>A0A7C9HL09_9GAMM</name>
<dbReference type="InterPro" id="IPR005182">
    <property type="entry name" value="YdbS-like_PH"/>
</dbReference>
<dbReference type="AlphaFoldDB" id="A0A7C9HL09"/>
<evidence type="ECO:0000259" key="2">
    <source>
        <dbReference type="Pfam" id="PF03703"/>
    </source>
</evidence>
<dbReference type="EMBL" id="WOXT01000001">
    <property type="protein sequence ID" value="MUV13332.1"/>
    <property type="molecule type" value="Genomic_DNA"/>
</dbReference>
<dbReference type="PANTHER" id="PTHR34473:SF2">
    <property type="entry name" value="UPF0699 TRANSMEMBRANE PROTEIN YDBT"/>
    <property type="match status" value="1"/>
</dbReference>
<dbReference type="Pfam" id="PF03703">
    <property type="entry name" value="bPH_2"/>
    <property type="match status" value="3"/>
</dbReference>
<dbReference type="RefSeq" id="WP_156641230.1">
    <property type="nucleotide sequence ID" value="NZ_WOXT01000001.1"/>
</dbReference>
<feature type="transmembrane region" description="Helical" evidence="1">
    <location>
        <begin position="225"/>
        <end position="250"/>
    </location>
</feature>
<feature type="domain" description="YdbS-like PH" evidence="2">
    <location>
        <begin position="255"/>
        <end position="311"/>
    </location>
</feature>
<keyword evidence="1" id="KW-0812">Transmembrane</keyword>
<evidence type="ECO:0000256" key="1">
    <source>
        <dbReference type="SAM" id="Phobius"/>
    </source>
</evidence>